<evidence type="ECO:0000256" key="1">
    <source>
        <dbReference type="ARBA" id="ARBA00004123"/>
    </source>
</evidence>
<dbReference type="Proteomes" id="UP000001745">
    <property type="component" value="Unassembled WGS sequence"/>
</dbReference>
<dbReference type="InterPro" id="IPR036864">
    <property type="entry name" value="Zn2-C6_fun-type_DNA-bd_sf"/>
</dbReference>
<dbReference type="PROSITE" id="PS50048">
    <property type="entry name" value="ZN2_CY6_FUNGAL_2"/>
    <property type="match status" value="1"/>
</dbReference>
<dbReference type="GO" id="GO:0005634">
    <property type="term" value="C:nucleus"/>
    <property type="evidence" value="ECO:0007669"/>
    <property type="project" value="UniProtKB-SubCell"/>
</dbReference>
<keyword evidence="2" id="KW-0805">Transcription regulation</keyword>
<evidence type="ECO:0000256" key="4">
    <source>
        <dbReference type="ARBA" id="ARBA00023163"/>
    </source>
</evidence>
<gene>
    <name evidence="7" type="ORF">TSTA_089200</name>
</gene>
<dbReference type="Gene3D" id="4.10.240.10">
    <property type="entry name" value="Zn(2)-C6 fungal-type DNA-binding domain"/>
    <property type="match status" value="1"/>
</dbReference>
<dbReference type="SMART" id="SM00066">
    <property type="entry name" value="GAL4"/>
    <property type="match status" value="1"/>
</dbReference>
<dbReference type="InParanoid" id="B8LZD1"/>
<evidence type="ECO:0000259" key="6">
    <source>
        <dbReference type="PROSITE" id="PS50048"/>
    </source>
</evidence>
<dbReference type="Pfam" id="PF11951">
    <property type="entry name" value="Fungal_trans_2"/>
    <property type="match status" value="1"/>
</dbReference>
<dbReference type="GO" id="GO:0045944">
    <property type="term" value="P:positive regulation of transcription by RNA polymerase II"/>
    <property type="evidence" value="ECO:0007669"/>
    <property type="project" value="TreeGrafter"/>
</dbReference>
<reference evidence="8" key="1">
    <citation type="journal article" date="2015" name="Genome Announc.">
        <title>Genome sequence of the AIDS-associated pathogen Penicillium marneffei (ATCC18224) and its near taxonomic relative Talaromyces stipitatus (ATCC10500).</title>
        <authorList>
            <person name="Nierman W.C."/>
            <person name="Fedorova-Abrams N.D."/>
            <person name="Andrianopoulos A."/>
        </authorList>
    </citation>
    <scope>NUCLEOTIDE SEQUENCE [LARGE SCALE GENOMIC DNA]</scope>
    <source>
        <strain evidence="8">ATCC 10500 / CBS 375.48 / QM 6759 / NRRL 1006</strain>
    </source>
</reference>
<dbReference type="VEuPathDB" id="FungiDB:TSTA_089200"/>
<name>B8LZD1_TALSN</name>
<dbReference type="InterPro" id="IPR021858">
    <property type="entry name" value="Fun_TF"/>
</dbReference>
<dbReference type="PANTHER" id="PTHR37534">
    <property type="entry name" value="TRANSCRIPTIONAL ACTIVATOR PROTEIN UGA3"/>
    <property type="match status" value="1"/>
</dbReference>
<keyword evidence="8" id="KW-1185">Reference proteome</keyword>
<dbReference type="GO" id="GO:0000981">
    <property type="term" value="F:DNA-binding transcription factor activity, RNA polymerase II-specific"/>
    <property type="evidence" value="ECO:0007669"/>
    <property type="project" value="InterPro"/>
</dbReference>
<keyword evidence="5" id="KW-0539">Nucleus</keyword>
<dbReference type="OMA" id="RMVAECF"/>
<sequence length="570" mass="64260">MAASPTPSDISLTGLSPTRIESPFRVRGSWSRSGCVTCKKRRKKCDEQKPKCGNCIRLGRDCEGYANLWITPMSTTTSTFKQQKVSKTKRRKLSNVCQNESIPWSPSSESYQTSSPSEKGYCATGPLTPESIVTVDVSETQESADTSRAMTLCSDHGKTFGNSIAYALPLFRPTESFYIQYHVERGSRLVSNLEMKRNPLNEVLIPRALSSPLLLNALCTLSAGHMANWGSSNRDTLRKAEMMYYGKTLSGIRNALTDLSQQVVMSPAYITLLEELLATVASLCKYEAVRGSVRSWRGHLEALQSLVSSCGGLINLDREIADWLSGLLTYWQYMANLITPNLKPRLTFCEGLYTSPKIDIYLGCSEQMVKICSRIADLRRVNDFAFLSQEIIDINEYLTNWSCREQSFIIPEGITEAAFERLEMVANCFRYAAFIFLHSSLERLAWPAVTSTSPVPELTMWDELRSEISHSKSEALQNIMTLLHSNPPDTHTEFSALTFPLFIAGCECEGSEDQLPSILSALKTLEINFGIQNTRRAQELIELYWGSERLRQRRHWLDLLEDMDWDLLLV</sequence>
<accession>B8LZD1</accession>
<dbReference type="RefSeq" id="XP_002478647.1">
    <property type="nucleotide sequence ID" value="XM_002478602.1"/>
</dbReference>
<dbReference type="GeneID" id="8104887"/>
<evidence type="ECO:0000256" key="5">
    <source>
        <dbReference type="ARBA" id="ARBA00023242"/>
    </source>
</evidence>
<dbReference type="Pfam" id="PF00172">
    <property type="entry name" value="Zn_clus"/>
    <property type="match status" value="1"/>
</dbReference>
<protein>
    <submittedName>
        <fullName evidence="7">C6 transcription factor, putative</fullName>
    </submittedName>
</protein>
<dbReference type="AlphaFoldDB" id="B8LZD1"/>
<evidence type="ECO:0000256" key="2">
    <source>
        <dbReference type="ARBA" id="ARBA00023015"/>
    </source>
</evidence>
<dbReference type="InterPro" id="IPR001138">
    <property type="entry name" value="Zn2Cys6_DnaBD"/>
</dbReference>
<comment type="subcellular location">
    <subcellularLocation>
        <location evidence="1">Nucleus</location>
    </subcellularLocation>
</comment>
<dbReference type="OrthoDB" id="3509362at2759"/>
<dbReference type="SUPFAM" id="SSF57701">
    <property type="entry name" value="Zn2/Cys6 DNA-binding domain"/>
    <property type="match status" value="1"/>
</dbReference>
<dbReference type="GO" id="GO:0008270">
    <property type="term" value="F:zinc ion binding"/>
    <property type="evidence" value="ECO:0007669"/>
    <property type="project" value="InterPro"/>
</dbReference>
<evidence type="ECO:0000313" key="7">
    <source>
        <dbReference type="EMBL" id="EED21684.1"/>
    </source>
</evidence>
<dbReference type="PROSITE" id="PS00463">
    <property type="entry name" value="ZN2_CY6_FUNGAL_1"/>
    <property type="match status" value="1"/>
</dbReference>
<feature type="domain" description="Zn(2)-C6 fungal-type" evidence="6">
    <location>
        <begin position="34"/>
        <end position="62"/>
    </location>
</feature>
<dbReference type="GO" id="GO:0000976">
    <property type="term" value="F:transcription cis-regulatory region binding"/>
    <property type="evidence" value="ECO:0007669"/>
    <property type="project" value="TreeGrafter"/>
</dbReference>
<keyword evidence="3" id="KW-0238">DNA-binding</keyword>
<dbReference type="eggNOG" id="ENOG502QW5G">
    <property type="taxonomic scope" value="Eukaryota"/>
</dbReference>
<dbReference type="EMBL" id="EQ962653">
    <property type="protein sequence ID" value="EED21684.1"/>
    <property type="molecule type" value="Genomic_DNA"/>
</dbReference>
<evidence type="ECO:0000256" key="3">
    <source>
        <dbReference type="ARBA" id="ARBA00023125"/>
    </source>
</evidence>
<keyword evidence="4" id="KW-0804">Transcription</keyword>
<dbReference type="HOGENOM" id="CLU_035159_0_0_1"/>
<dbReference type="PhylomeDB" id="B8LZD1"/>
<organism evidence="7 8">
    <name type="scientific">Talaromyces stipitatus (strain ATCC 10500 / CBS 375.48 / QM 6759 / NRRL 1006)</name>
    <name type="common">Penicillium stipitatum</name>
    <dbReference type="NCBI Taxonomy" id="441959"/>
    <lineage>
        <taxon>Eukaryota</taxon>
        <taxon>Fungi</taxon>
        <taxon>Dikarya</taxon>
        <taxon>Ascomycota</taxon>
        <taxon>Pezizomycotina</taxon>
        <taxon>Eurotiomycetes</taxon>
        <taxon>Eurotiomycetidae</taxon>
        <taxon>Eurotiales</taxon>
        <taxon>Trichocomaceae</taxon>
        <taxon>Talaromyces</taxon>
        <taxon>Talaromyces sect. Talaromyces</taxon>
    </lineage>
</organism>
<dbReference type="CDD" id="cd00067">
    <property type="entry name" value="GAL4"/>
    <property type="match status" value="1"/>
</dbReference>
<dbReference type="PANTHER" id="PTHR37534:SF16">
    <property type="entry name" value="ZN(II)2CYS6 TRANSCRIPTION FACTOR (EUROFUNG)-RELATED"/>
    <property type="match status" value="1"/>
</dbReference>
<evidence type="ECO:0000313" key="8">
    <source>
        <dbReference type="Proteomes" id="UP000001745"/>
    </source>
</evidence>
<proteinExistence type="predicted"/>